<keyword evidence="11" id="KW-1185">Reference proteome</keyword>
<evidence type="ECO:0000256" key="3">
    <source>
        <dbReference type="ARBA" id="ARBA00022452"/>
    </source>
</evidence>
<evidence type="ECO:0000256" key="1">
    <source>
        <dbReference type="ARBA" id="ARBA00004571"/>
    </source>
</evidence>
<name>A0ABP9CEH6_9SPHI</name>
<keyword evidence="6 8" id="KW-0472">Membrane</keyword>
<dbReference type="Pfam" id="PF13715">
    <property type="entry name" value="CarbopepD_reg_2"/>
    <property type="match status" value="1"/>
</dbReference>
<evidence type="ECO:0000313" key="11">
    <source>
        <dbReference type="Proteomes" id="UP001501411"/>
    </source>
</evidence>
<dbReference type="EMBL" id="BAABIQ010000044">
    <property type="protein sequence ID" value="GAA4807630.1"/>
    <property type="molecule type" value="Genomic_DNA"/>
</dbReference>
<evidence type="ECO:0000256" key="4">
    <source>
        <dbReference type="ARBA" id="ARBA00022692"/>
    </source>
</evidence>
<comment type="subcellular location">
    <subcellularLocation>
        <location evidence="1 8">Cell outer membrane</location>
        <topology evidence="1 8">Multi-pass membrane protein</topology>
    </subcellularLocation>
</comment>
<protein>
    <submittedName>
        <fullName evidence="10">TonB-dependent receptor</fullName>
    </submittedName>
</protein>
<proteinExistence type="inferred from homology"/>
<comment type="similarity">
    <text evidence="8">Belongs to the TonB-dependent receptor family.</text>
</comment>
<keyword evidence="3 8" id="KW-1134">Transmembrane beta strand</keyword>
<reference evidence="11" key="1">
    <citation type="journal article" date="2019" name="Int. J. Syst. Evol. Microbiol.">
        <title>The Global Catalogue of Microorganisms (GCM) 10K type strain sequencing project: providing services to taxonomists for standard genome sequencing and annotation.</title>
        <authorList>
            <consortium name="The Broad Institute Genomics Platform"/>
            <consortium name="The Broad Institute Genome Sequencing Center for Infectious Disease"/>
            <person name="Wu L."/>
            <person name="Ma J."/>
        </authorList>
    </citation>
    <scope>NUCLEOTIDE SEQUENCE [LARGE SCALE GENOMIC DNA]</scope>
    <source>
        <strain evidence="11">JCM 18200</strain>
    </source>
</reference>
<dbReference type="SUPFAM" id="SSF49464">
    <property type="entry name" value="Carboxypeptidase regulatory domain-like"/>
    <property type="match status" value="1"/>
</dbReference>
<dbReference type="Gene3D" id="2.170.130.10">
    <property type="entry name" value="TonB-dependent receptor, plug domain"/>
    <property type="match status" value="1"/>
</dbReference>
<dbReference type="PANTHER" id="PTHR30069:SF29">
    <property type="entry name" value="HEMOGLOBIN AND HEMOGLOBIN-HAPTOGLOBIN-BINDING PROTEIN 1-RELATED"/>
    <property type="match status" value="1"/>
</dbReference>
<dbReference type="SUPFAM" id="SSF56935">
    <property type="entry name" value="Porins"/>
    <property type="match status" value="1"/>
</dbReference>
<dbReference type="Gene3D" id="2.60.40.1120">
    <property type="entry name" value="Carboxypeptidase-like, regulatory domain"/>
    <property type="match status" value="1"/>
</dbReference>
<keyword evidence="5" id="KW-0732">Signal</keyword>
<dbReference type="PROSITE" id="PS52016">
    <property type="entry name" value="TONB_DEPENDENT_REC_3"/>
    <property type="match status" value="1"/>
</dbReference>
<dbReference type="Proteomes" id="UP001501411">
    <property type="component" value="Unassembled WGS sequence"/>
</dbReference>
<evidence type="ECO:0000256" key="6">
    <source>
        <dbReference type="ARBA" id="ARBA00023136"/>
    </source>
</evidence>
<keyword evidence="4 8" id="KW-0812">Transmembrane</keyword>
<evidence type="ECO:0000256" key="2">
    <source>
        <dbReference type="ARBA" id="ARBA00022448"/>
    </source>
</evidence>
<sequence>MPKNTETQAVGYRCSGIIKDADGAAIAGTTITLVGTTKKTMSDEKGFFLLTDIPAKTYQLQVRHLGHEPQLITLDFGKHKDIELSITLASESGQLETVYITSKSVNREIAERPVLTQVVNTKIVQDQPTTLVELLNRTAGIRVRQTGGLGSSSNVMINGFQNRSIRYFKDGIPMDYLGSGFDISLVPVNMLERVEVYKGVLPPLLGSDALGGALNLVTRQTTNQVLSASYEVGSFNTHRASLNLFHKSKTQHHFIGTDAFYNYSDNDYQANVNVIEPNTGTTYATRAPLFHNGFKNYYAEIFGGVSDTRWADELRIGLTAFGIDKQINYGASMNQAIGAATNHQDALVPTVRYQKSLFDKRLSIDQFATVNTLHSNRVDTAKGQYNWLGEFTPSDSRLGELVTRGTLAKLHFNYYTSRTHLHYKLNGRHDVDFNAVLTGFSRKGADPLGQRFASGEDVLSARAHYDKQILGLGLTSTLLQQKLTNQLVLRYYRYSTQATDADYQGNALTHENNNNRWGVAEALKYTLTEQSFLRLSMETALRLPEQDELFGDGDRKLTNFDLKPERSLNANLGFRTTFHQKHSLEINTFYRITHDMILQLPYNFLFSQSQNIDNVRGIGFEADGEVSLLPWLKATGNFTYQDQRVFDTGNPSMEHSRLRNTPYFFSNFSLNGSFHKIFSQQDRLQVYWFYLFVRQYYLDALPKDKEPDGFLGLWGSAKIDAQNIIPDQQLHTIGFTYTPAFHALTIGLQVKNVWNKAVYDNFRIQNPGRSIFLKLSYSFNEQ</sequence>
<dbReference type="InterPro" id="IPR039426">
    <property type="entry name" value="TonB-dep_rcpt-like"/>
</dbReference>
<accession>A0ABP9CEH6</accession>
<keyword evidence="2 8" id="KW-0813">Transport</keyword>
<evidence type="ECO:0000256" key="5">
    <source>
        <dbReference type="ARBA" id="ARBA00022729"/>
    </source>
</evidence>
<dbReference type="InterPro" id="IPR036942">
    <property type="entry name" value="Beta-barrel_TonB_sf"/>
</dbReference>
<dbReference type="PANTHER" id="PTHR30069">
    <property type="entry name" value="TONB-DEPENDENT OUTER MEMBRANE RECEPTOR"/>
    <property type="match status" value="1"/>
</dbReference>
<feature type="domain" description="TonB-dependent receptor plug" evidence="9">
    <location>
        <begin position="113"/>
        <end position="213"/>
    </location>
</feature>
<keyword evidence="7 8" id="KW-0998">Cell outer membrane</keyword>
<dbReference type="InterPro" id="IPR037066">
    <property type="entry name" value="Plug_dom_sf"/>
</dbReference>
<evidence type="ECO:0000256" key="7">
    <source>
        <dbReference type="ARBA" id="ARBA00023237"/>
    </source>
</evidence>
<evidence type="ECO:0000313" key="10">
    <source>
        <dbReference type="EMBL" id="GAA4807630.1"/>
    </source>
</evidence>
<comment type="caution">
    <text evidence="10">The sequence shown here is derived from an EMBL/GenBank/DDBJ whole genome shotgun (WGS) entry which is preliminary data.</text>
</comment>
<dbReference type="InterPro" id="IPR008969">
    <property type="entry name" value="CarboxyPept-like_regulatory"/>
</dbReference>
<evidence type="ECO:0000256" key="8">
    <source>
        <dbReference type="PROSITE-ProRule" id="PRU01360"/>
    </source>
</evidence>
<keyword evidence="10" id="KW-0675">Receptor</keyword>
<dbReference type="InterPro" id="IPR012910">
    <property type="entry name" value="Plug_dom"/>
</dbReference>
<gene>
    <name evidence="10" type="ORF">GCM10023231_41070</name>
</gene>
<evidence type="ECO:0000259" key="9">
    <source>
        <dbReference type="Pfam" id="PF07715"/>
    </source>
</evidence>
<organism evidence="10 11">
    <name type="scientific">Olivibacter ginsenosidimutans</name>
    <dbReference type="NCBI Taxonomy" id="1176537"/>
    <lineage>
        <taxon>Bacteria</taxon>
        <taxon>Pseudomonadati</taxon>
        <taxon>Bacteroidota</taxon>
        <taxon>Sphingobacteriia</taxon>
        <taxon>Sphingobacteriales</taxon>
        <taxon>Sphingobacteriaceae</taxon>
        <taxon>Olivibacter</taxon>
    </lineage>
</organism>
<dbReference type="Gene3D" id="2.40.170.20">
    <property type="entry name" value="TonB-dependent receptor, beta-barrel domain"/>
    <property type="match status" value="1"/>
</dbReference>
<dbReference type="Pfam" id="PF07715">
    <property type="entry name" value="Plug"/>
    <property type="match status" value="1"/>
</dbReference>